<reference evidence="4 5" key="1">
    <citation type="journal article" date="2023" name="Hortic Res">
        <title>Pangenome of water caltrop reveals structural variations and asymmetric subgenome divergence after allopolyploidization.</title>
        <authorList>
            <person name="Zhang X."/>
            <person name="Chen Y."/>
            <person name="Wang L."/>
            <person name="Yuan Y."/>
            <person name="Fang M."/>
            <person name="Shi L."/>
            <person name="Lu R."/>
            <person name="Comes H.P."/>
            <person name="Ma Y."/>
            <person name="Chen Y."/>
            <person name="Huang G."/>
            <person name="Zhou Y."/>
            <person name="Zheng Z."/>
            <person name="Qiu Y."/>
        </authorList>
    </citation>
    <scope>NUCLEOTIDE SEQUENCE [LARGE SCALE GENOMIC DNA]</scope>
    <source>
        <strain evidence="4">F231</strain>
    </source>
</reference>
<organism evidence="4 5">
    <name type="scientific">Trapa natans</name>
    <name type="common">Water chestnut</name>
    <dbReference type="NCBI Taxonomy" id="22666"/>
    <lineage>
        <taxon>Eukaryota</taxon>
        <taxon>Viridiplantae</taxon>
        <taxon>Streptophyta</taxon>
        <taxon>Embryophyta</taxon>
        <taxon>Tracheophyta</taxon>
        <taxon>Spermatophyta</taxon>
        <taxon>Magnoliopsida</taxon>
        <taxon>eudicotyledons</taxon>
        <taxon>Gunneridae</taxon>
        <taxon>Pentapetalae</taxon>
        <taxon>rosids</taxon>
        <taxon>malvids</taxon>
        <taxon>Myrtales</taxon>
        <taxon>Lythraceae</taxon>
        <taxon>Trapa</taxon>
    </lineage>
</organism>
<dbReference type="InterPro" id="IPR039613">
    <property type="entry name" value="SPR1/2/3/4/5"/>
</dbReference>
<comment type="caution">
    <text evidence="4">The sequence shown here is derived from an EMBL/GenBank/DDBJ whole genome shotgun (WGS) entry which is preliminary data.</text>
</comment>
<evidence type="ECO:0000313" key="4">
    <source>
        <dbReference type="EMBL" id="KAK4786432.1"/>
    </source>
</evidence>
<dbReference type="EMBL" id="JAXQNO010000013">
    <property type="protein sequence ID" value="KAK4786432.1"/>
    <property type="molecule type" value="Genomic_DNA"/>
</dbReference>
<dbReference type="GO" id="GO:0010005">
    <property type="term" value="C:cortical microtubule, transverse to long axis"/>
    <property type="evidence" value="ECO:0007669"/>
    <property type="project" value="TreeGrafter"/>
</dbReference>
<dbReference type="PANTHER" id="PTHR33403">
    <property type="entry name" value="SPR1"/>
    <property type="match status" value="1"/>
</dbReference>
<keyword evidence="2" id="KW-0493">Microtubule</keyword>
<dbReference type="GO" id="GO:0043622">
    <property type="term" value="P:cortical microtubule organization"/>
    <property type="evidence" value="ECO:0007669"/>
    <property type="project" value="InterPro"/>
</dbReference>
<sequence length="170" mass="18164">MNLIFSLYDLLCHEFYGFKPFWHNLNVKYTQLIYSFNCWCGVSLLGSELVILPAPICSEEVGSMGRGVSCGGGQSSLGYLFGNEEAPKAAPTNPQPVPTEAEVMPPPKLVALPDVPKDIPAGIHSSSRNNYMRADGQNTGNILTDRPSTKVHAEPGGGSSLGYLFGGGSK</sequence>
<accession>A0AAN7LGV2</accession>
<dbReference type="PANTHER" id="PTHR33403:SF31">
    <property type="entry name" value="PROTEIN SPIRAL1-LIKE 1"/>
    <property type="match status" value="1"/>
</dbReference>
<feature type="compositionally biased region" description="Polar residues" evidence="3">
    <location>
        <begin position="124"/>
        <end position="142"/>
    </location>
</feature>
<evidence type="ECO:0000313" key="5">
    <source>
        <dbReference type="Proteomes" id="UP001346149"/>
    </source>
</evidence>
<protein>
    <submittedName>
        <fullName evidence="4">Uncharacterized protein</fullName>
    </submittedName>
</protein>
<name>A0AAN7LGV2_TRANT</name>
<comment type="similarity">
    <text evidence="1">Belongs to the SPIRAL1 family.</text>
</comment>
<feature type="region of interest" description="Disordered" evidence="3">
    <location>
        <begin position="84"/>
        <end position="103"/>
    </location>
</feature>
<gene>
    <name evidence="4" type="ORF">SAY86_003121</name>
</gene>
<keyword evidence="5" id="KW-1185">Reference proteome</keyword>
<dbReference type="Proteomes" id="UP001346149">
    <property type="component" value="Unassembled WGS sequence"/>
</dbReference>
<evidence type="ECO:0000256" key="3">
    <source>
        <dbReference type="SAM" id="MobiDB-lite"/>
    </source>
</evidence>
<feature type="compositionally biased region" description="Gly residues" evidence="3">
    <location>
        <begin position="155"/>
        <end position="170"/>
    </location>
</feature>
<proteinExistence type="inferred from homology"/>
<dbReference type="AlphaFoldDB" id="A0AAN7LGV2"/>
<evidence type="ECO:0000256" key="2">
    <source>
        <dbReference type="ARBA" id="ARBA00022701"/>
    </source>
</evidence>
<evidence type="ECO:0000256" key="1">
    <source>
        <dbReference type="ARBA" id="ARBA00009656"/>
    </source>
</evidence>
<feature type="region of interest" description="Disordered" evidence="3">
    <location>
        <begin position="123"/>
        <end position="170"/>
    </location>
</feature>